<name>A0A7J5TST2_9BACT</name>
<dbReference type="Pfam" id="PF20217">
    <property type="entry name" value="DUF6577"/>
    <property type="match status" value="1"/>
</dbReference>
<keyword evidence="2" id="KW-1185">Reference proteome</keyword>
<dbReference type="InterPro" id="IPR046484">
    <property type="entry name" value="DUF6577"/>
</dbReference>
<reference evidence="1 2" key="1">
    <citation type="submission" date="2019-10" db="EMBL/GenBank/DDBJ databases">
        <title>Rudanella paleaurantiibacter sp. nov., isolated from sludge.</title>
        <authorList>
            <person name="Xu S.Q."/>
        </authorList>
    </citation>
    <scope>NUCLEOTIDE SEQUENCE [LARGE SCALE GENOMIC DNA]</scope>
    <source>
        <strain evidence="1 2">HX-22-17</strain>
    </source>
</reference>
<sequence>MIQRSALRAALKQAHPNAASTTLDWYIHTLLEAGQLIRRGRGRYEVAGEPLARKSFVPGLPDELVSLGRHLSEQFPLLTTCFWSTATVHSFTIQQPFVAYWLVETERDAVDAVLDAILRHPREGILQMAPVLRAEDLRLAQRYNRDSSISLLVKPLVSEAPLQQDGNGLNVPTAEKILVDLVADRRVFDLFAEELPNIYMEFNSRFALNLDRLRRYARRRHQLPNVENYLSQLPTGYDS</sequence>
<dbReference type="Proteomes" id="UP000488299">
    <property type="component" value="Unassembled WGS sequence"/>
</dbReference>
<evidence type="ECO:0000313" key="2">
    <source>
        <dbReference type="Proteomes" id="UP000488299"/>
    </source>
</evidence>
<proteinExistence type="predicted"/>
<organism evidence="1 2">
    <name type="scientific">Rudanella paleaurantiibacter</name>
    <dbReference type="NCBI Taxonomy" id="2614655"/>
    <lineage>
        <taxon>Bacteria</taxon>
        <taxon>Pseudomonadati</taxon>
        <taxon>Bacteroidota</taxon>
        <taxon>Cytophagia</taxon>
        <taxon>Cytophagales</taxon>
        <taxon>Cytophagaceae</taxon>
        <taxon>Rudanella</taxon>
    </lineage>
</organism>
<dbReference type="AlphaFoldDB" id="A0A7J5TST2"/>
<protein>
    <submittedName>
        <fullName evidence="1">Uncharacterized protein</fullName>
    </submittedName>
</protein>
<gene>
    <name evidence="1" type="ORF">F5984_23785</name>
</gene>
<evidence type="ECO:0000313" key="1">
    <source>
        <dbReference type="EMBL" id="KAB7726652.1"/>
    </source>
</evidence>
<comment type="caution">
    <text evidence="1">The sequence shown here is derived from an EMBL/GenBank/DDBJ whole genome shotgun (WGS) entry which is preliminary data.</text>
</comment>
<dbReference type="EMBL" id="WELI01000014">
    <property type="protein sequence ID" value="KAB7726652.1"/>
    <property type="molecule type" value="Genomic_DNA"/>
</dbReference>
<accession>A0A7J5TST2</accession>